<protein>
    <recommendedName>
        <fullName evidence="4">Crinkler effector protein N-terminal domain-containing protein</fullName>
    </recommendedName>
</protein>
<comment type="caution">
    <text evidence="5">The sequence shown here is derived from an EMBL/GenBank/DDBJ whole genome shotgun (WGS) entry which is preliminary data.</text>
</comment>
<dbReference type="InterPro" id="IPR045379">
    <property type="entry name" value="Crinkler_N"/>
</dbReference>
<evidence type="ECO:0000313" key="5">
    <source>
        <dbReference type="EMBL" id="KAF0737468.1"/>
    </source>
</evidence>
<dbReference type="GO" id="GO:0043657">
    <property type="term" value="C:host cell"/>
    <property type="evidence" value="ECO:0007669"/>
    <property type="project" value="UniProtKB-SubCell"/>
</dbReference>
<accession>A0A6G0XBM1</accession>
<evidence type="ECO:0000256" key="2">
    <source>
        <dbReference type="ARBA" id="ARBA00004613"/>
    </source>
</evidence>
<dbReference type="Pfam" id="PF20147">
    <property type="entry name" value="Crinkler"/>
    <property type="match status" value="1"/>
</dbReference>
<evidence type="ECO:0000256" key="3">
    <source>
        <dbReference type="ARBA" id="ARBA00022525"/>
    </source>
</evidence>
<reference evidence="5 6" key="1">
    <citation type="submission" date="2019-07" db="EMBL/GenBank/DDBJ databases">
        <title>Genomics analysis of Aphanomyces spp. identifies a new class of oomycete effector associated with host adaptation.</title>
        <authorList>
            <person name="Gaulin E."/>
        </authorList>
    </citation>
    <scope>NUCLEOTIDE SEQUENCE [LARGE SCALE GENOMIC DNA]</scope>
    <source>
        <strain evidence="5 6">ATCC 201684</strain>
    </source>
</reference>
<sequence length="106" mass="12238">MIGDERVFEVAIEETKAVSYLTKIIKEGHGFSCSEKDLKLYIAKKGEEIKGVMRENGQMKSKYLLKSQEFSFPDKKDAKDGDIHILVDISEKVKNSIRILWYQHKS</sequence>
<evidence type="ECO:0000256" key="1">
    <source>
        <dbReference type="ARBA" id="ARBA00004340"/>
    </source>
</evidence>
<dbReference type="Proteomes" id="UP000481153">
    <property type="component" value="Unassembled WGS sequence"/>
</dbReference>
<evidence type="ECO:0000313" key="6">
    <source>
        <dbReference type="Proteomes" id="UP000481153"/>
    </source>
</evidence>
<organism evidence="5 6">
    <name type="scientific">Aphanomyces euteiches</name>
    <dbReference type="NCBI Taxonomy" id="100861"/>
    <lineage>
        <taxon>Eukaryota</taxon>
        <taxon>Sar</taxon>
        <taxon>Stramenopiles</taxon>
        <taxon>Oomycota</taxon>
        <taxon>Saprolegniomycetes</taxon>
        <taxon>Saprolegniales</taxon>
        <taxon>Verrucalvaceae</taxon>
        <taxon>Aphanomyces</taxon>
    </lineage>
</organism>
<keyword evidence="3" id="KW-0964">Secreted</keyword>
<dbReference type="AlphaFoldDB" id="A0A6G0XBM1"/>
<gene>
    <name evidence="5" type="ORF">Ae201684_006629</name>
</gene>
<name>A0A6G0XBM1_9STRA</name>
<comment type="subcellular location">
    <subcellularLocation>
        <location evidence="1">Host cell</location>
    </subcellularLocation>
    <subcellularLocation>
        <location evidence="2">Secreted</location>
    </subcellularLocation>
</comment>
<keyword evidence="6" id="KW-1185">Reference proteome</keyword>
<feature type="domain" description="Crinkler effector protein N-terminal" evidence="4">
    <location>
        <begin position="3"/>
        <end position="87"/>
    </location>
</feature>
<dbReference type="GO" id="GO:0005576">
    <property type="term" value="C:extracellular region"/>
    <property type="evidence" value="ECO:0007669"/>
    <property type="project" value="UniProtKB-SubCell"/>
</dbReference>
<evidence type="ECO:0000259" key="4">
    <source>
        <dbReference type="Pfam" id="PF20147"/>
    </source>
</evidence>
<proteinExistence type="predicted"/>
<dbReference type="EMBL" id="VJMJ01000084">
    <property type="protein sequence ID" value="KAF0737468.1"/>
    <property type="molecule type" value="Genomic_DNA"/>
</dbReference>